<dbReference type="SUPFAM" id="SSF48452">
    <property type="entry name" value="TPR-like"/>
    <property type="match status" value="1"/>
</dbReference>
<dbReference type="PANTHER" id="PTHR47059">
    <property type="entry name" value="TETRATRICOPEPTIDE REPEAT PROTEIN 32"/>
    <property type="match status" value="1"/>
</dbReference>
<dbReference type="InterPro" id="IPR011990">
    <property type="entry name" value="TPR-like_helical_dom_sf"/>
</dbReference>
<feature type="repeat" description="TPR" evidence="1">
    <location>
        <begin position="83"/>
        <end position="116"/>
    </location>
</feature>
<evidence type="ECO:0000256" key="1">
    <source>
        <dbReference type="PROSITE-ProRule" id="PRU00339"/>
    </source>
</evidence>
<name>A0A7J7KQA6_BUGNE</name>
<comment type="caution">
    <text evidence="2">The sequence shown here is derived from an EMBL/GenBank/DDBJ whole genome shotgun (WGS) entry which is preliminary data.</text>
</comment>
<evidence type="ECO:0000313" key="2">
    <source>
        <dbReference type="EMBL" id="KAF6040366.1"/>
    </source>
</evidence>
<proteinExistence type="predicted"/>
<dbReference type="Pfam" id="PF00515">
    <property type="entry name" value="TPR_1"/>
    <property type="match status" value="1"/>
</dbReference>
<dbReference type="PANTHER" id="PTHR47059:SF1">
    <property type="entry name" value="TETRATRICOPEPTIDE REPEAT PROTEIN 32"/>
    <property type="match status" value="1"/>
</dbReference>
<dbReference type="OrthoDB" id="2017782at2759"/>
<sequence length="133" mass="15409">METESCIEAATEFRKKREFVTAINLFTQCITQCIRQNENSSSPCNNEMLASLYNERGFTKYLYVDFNGAIEDYTKALDLYQSATYYYNRGLIHYRLGRFHEAVQDTTEALRIQPDFTDALKCQQQSIIDGKLG</sequence>
<dbReference type="Gene3D" id="1.25.40.10">
    <property type="entry name" value="Tetratricopeptide repeat domain"/>
    <property type="match status" value="1"/>
</dbReference>
<dbReference type="EMBL" id="VXIV02000152">
    <property type="protein sequence ID" value="KAF6040366.1"/>
    <property type="molecule type" value="Genomic_DNA"/>
</dbReference>
<accession>A0A7J7KQA6</accession>
<keyword evidence="1" id="KW-0802">TPR repeat</keyword>
<dbReference type="AlphaFoldDB" id="A0A7J7KQA6"/>
<dbReference type="PROSITE" id="PS50005">
    <property type="entry name" value="TPR"/>
    <property type="match status" value="1"/>
</dbReference>
<keyword evidence="3" id="KW-1185">Reference proteome</keyword>
<dbReference type="PROSITE" id="PS50293">
    <property type="entry name" value="TPR_REGION"/>
    <property type="match status" value="1"/>
</dbReference>
<evidence type="ECO:0000313" key="3">
    <source>
        <dbReference type="Proteomes" id="UP000593567"/>
    </source>
</evidence>
<reference evidence="2" key="1">
    <citation type="submission" date="2020-06" db="EMBL/GenBank/DDBJ databases">
        <title>Draft genome of Bugula neritina, a colonial animal packing powerful symbionts and potential medicines.</title>
        <authorList>
            <person name="Rayko M."/>
        </authorList>
    </citation>
    <scope>NUCLEOTIDE SEQUENCE [LARGE SCALE GENOMIC DNA]</scope>
    <source>
        <strain evidence="2">Kwan_BN1</strain>
    </source>
</reference>
<protein>
    <recommendedName>
        <fullName evidence="4">TTC32</fullName>
    </recommendedName>
</protein>
<dbReference type="Proteomes" id="UP000593567">
    <property type="component" value="Unassembled WGS sequence"/>
</dbReference>
<dbReference type="InterPro" id="IPR019734">
    <property type="entry name" value="TPR_rpt"/>
</dbReference>
<dbReference type="SMART" id="SM00028">
    <property type="entry name" value="TPR"/>
    <property type="match status" value="3"/>
</dbReference>
<gene>
    <name evidence="2" type="ORF">EB796_001327</name>
</gene>
<organism evidence="2 3">
    <name type="scientific">Bugula neritina</name>
    <name type="common">Brown bryozoan</name>
    <name type="synonym">Sertularia neritina</name>
    <dbReference type="NCBI Taxonomy" id="10212"/>
    <lineage>
        <taxon>Eukaryota</taxon>
        <taxon>Metazoa</taxon>
        <taxon>Spiralia</taxon>
        <taxon>Lophotrochozoa</taxon>
        <taxon>Bryozoa</taxon>
        <taxon>Gymnolaemata</taxon>
        <taxon>Cheilostomatida</taxon>
        <taxon>Flustrina</taxon>
        <taxon>Buguloidea</taxon>
        <taxon>Bugulidae</taxon>
        <taxon>Bugula</taxon>
    </lineage>
</organism>
<evidence type="ECO:0008006" key="4">
    <source>
        <dbReference type="Google" id="ProtNLM"/>
    </source>
</evidence>